<dbReference type="CDD" id="cd04673">
    <property type="entry name" value="NUDIX_ADPRase"/>
    <property type="match status" value="1"/>
</dbReference>
<proteinExistence type="predicted"/>
<evidence type="ECO:0000256" key="2">
    <source>
        <dbReference type="ARBA" id="ARBA00022801"/>
    </source>
</evidence>
<reference evidence="4 5" key="1">
    <citation type="journal article" date="2020" name="Microorganisms">
        <title>Osmotic Adaptation and Compatible Solute Biosynthesis of Phototrophic Bacteria as Revealed from Genome Analyses.</title>
        <authorList>
            <person name="Imhoff J.F."/>
            <person name="Rahn T."/>
            <person name="Kunzel S."/>
            <person name="Keller A."/>
            <person name="Neulinger S.C."/>
        </authorList>
    </citation>
    <scope>NUCLEOTIDE SEQUENCE [LARGE SCALE GENOMIC DNA]</scope>
    <source>
        <strain evidence="4 5">DSM 9895</strain>
    </source>
</reference>
<dbReference type="EMBL" id="NRRL01000016">
    <property type="protein sequence ID" value="MBK1668047.1"/>
    <property type="molecule type" value="Genomic_DNA"/>
</dbReference>
<dbReference type="InterPro" id="IPR015797">
    <property type="entry name" value="NUDIX_hydrolase-like_dom_sf"/>
</dbReference>
<evidence type="ECO:0000313" key="5">
    <source>
        <dbReference type="Proteomes" id="UP001296873"/>
    </source>
</evidence>
<dbReference type="PROSITE" id="PS51462">
    <property type="entry name" value="NUDIX"/>
    <property type="match status" value="1"/>
</dbReference>
<dbReference type="InterPro" id="IPR020084">
    <property type="entry name" value="NUDIX_hydrolase_CS"/>
</dbReference>
<evidence type="ECO:0000259" key="3">
    <source>
        <dbReference type="PROSITE" id="PS51462"/>
    </source>
</evidence>
<comment type="cofactor">
    <cofactor evidence="1">
        <name>Mg(2+)</name>
        <dbReference type="ChEBI" id="CHEBI:18420"/>
    </cofactor>
</comment>
<dbReference type="PANTHER" id="PTHR43736:SF1">
    <property type="entry name" value="DIHYDRONEOPTERIN TRIPHOSPHATE DIPHOSPHATASE"/>
    <property type="match status" value="1"/>
</dbReference>
<dbReference type="Gene3D" id="3.90.79.10">
    <property type="entry name" value="Nucleoside Triphosphate Pyrophosphohydrolase"/>
    <property type="match status" value="1"/>
</dbReference>
<organism evidence="4 5">
    <name type="scientific">Rhodovibrio sodomensis</name>
    <dbReference type="NCBI Taxonomy" id="1088"/>
    <lineage>
        <taxon>Bacteria</taxon>
        <taxon>Pseudomonadati</taxon>
        <taxon>Pseudomonadota</taxon>
        <taxon>Alphaproteobacteria</taxon>
        <taxon>Rhodospirillales</taxon>
        <taxon>Rhodovibrionaceae</taxon>
        <taxon>Rhodovibrio</taxon>
    </lineage>
</organism>
<gene>
    <name evidence="4" type="ORF">CKO28_08355</name>
</gene>
<dbReference type="PANTHER" id="PTHR43736">
    <property type="entry name" value="ADP-RIBOSE PYROPHOSPHATASE"/>
    <property type="match status" value="1"/>
</dbReference>
<keyword evidence="5" id="KW-1185">Reference proteome</keyword>
<dbReference type="PROSITE" id="PS00893">
    <property type="entry name" value="NUDIX_BOX"/>
    <property type="match status" value="1"/>
</dbReference>
<feature type="domain" description="Nudix hydrolase" evidence="3">
    <location>
        <begin position="1"/>
        <end position="128"/>
    </location>
</feature>
<evidence type="ECO:0000256" key="1">
    <source>
        <dbReference type="ARBA" id="ARBA00001946"/>
    </source>
</evidence>
<accession>A0ABS1DDP3</accession>
<protein>
    <recommendedName>
        <fullName evidence="3">Nudix hydrolase domain-containing protein</fullName>
    </recommendedName>
</protein>
<keyword evidence="2" id="KW-0378">Hydrolase</keyword>
<sequence>MPAVIAVVWRAGRVLLVRRHNPPNAGRWGFPGGKLELAEPVLRAAERELGEETGLTGTAVRAFDAVDVIAGGDPPACHYLLVAVLVRAPAGDPVAADDVDEAAWCDPDALPAPRVADLARVIARSRALLDGA</sequence>
<dbReference type="Proteomes" id="UP001296873">
    <property type="component" value="Unassembled WGS sequence"/>
</dbReference>
<evidence type="ECO:0000313" key="4">
    <source>
        <dbReference type="EMBL" id="MBK1668047.1"/>
    </source>
</evidence>
<dbReference type="SUPFAM" id="SSF55811">
    <property type="entry name" value="Nudix"/>
    <property type="match status" value="1"/>
</dbReference>
<dbReference type="Pfam" id="PF00293">
    <property type="entry name" value="NUDIX"/>
    <property type="match status" value="1"/>
</dbReference>
<name>A0ABS1DDP3_9PROT</name>
<dbReference type="InterPro" id="IPR000086">
    <property type="entry name" value="NUDIX_hydrolase_dom"/>
</dbReference>
<comment type="caution">
    <text evidence="4">The sequence shown here is derived from an EMBL/GenBank/DDBJ whole genome shotgun (WGS) entry which is preliminary data.</text>
</comment>